<dbReference type="GO" id="GO:0016746">
    <property type="term" value="F:acyltransferase activity"/>
    <property type="evidence" value="ECO:0007669"/>
    <property type="project" value="InterPro"/>
</dbReference>
<evidence type="ECO:0000313" key="2">
    <source>
        <dbReference type="EMBL" id="SAL78296.1"/>
    </source>
</evidence>
<dbReference type="EMBL" id="FCON02000077">
    <property type="protein sequence ID" value="SAL78296.1"/>
    <property type="molecule type" value="Genomic_DNA"/>
</dbReference>
<comment type="caution">
    <text evidence="2">The sequence shown here is derived from an EMBL/GenBank/DDBJ whole genome shotgun (WGS) entry which is preliminary data.</text>
</comment>
<keyword evidence="3" id="KW-1185">Reference proteome</keyword>
<name>A0A158KB02_9BURK</name>
<gene>
    <name evidence="2" type="ORF">AWB68_05389</name>
</gene>
<feature type="domain" description="Beta-ketoacyl synthase-like N-terminal" evidence="1">
    <location>
        <begin position="19"/>
        <end position="231"/>
    </location>
</feature>
<evidence type="ECO:0000259" key="1">
    <source>
        <dbReference type="Pfam" id="PF13723"/>
    </source>
</evidence>
<protein>
    <recommendedName>
        <fullName evidence="1">Beta-ketoacyl synthase-like N-terminal domain-containing protein</fullName>
    </recommendedName>
</protein>
<proteinExistence type="predicted"/>
<dbReference type="Pfam" id="PF13723">
    <property type="entry name" value="Ketoacyl-synt_2"/>
    <property type="match status" value="1"/>
</dbReference>
<dbReference type="AlphaFoldDB" id="A0A158KB02"/>
<evidence type="ECO:0000313" key="3">
    <source>
        <dbReference type="Proteomes" id="UP000054770"/>
    </source>
</evidence>
<dbReference type="Proteomes" id="UP000054770">
    <property type="component" value="Unassembled WGS sequence"/>
</dbReference>
<dbReference type="InterPro" id="IPR014030">
    <property type="entry name" value="Ketoacyl_synth_N"/>
</dbReference>
<dbReference type="Gene3D" id="3.40.47.10">
    <property type="match status" value="1"/>
</dbReference>
<sequence length="237" mass="25234">MEALRWTLPVIRWSVAVTGAADVGFIEPMVRRRLSSLSRAALKVAHDCLPDPADQAQGEGVRLVFASRHGELKRTTDILLALSQKEPVSPTAFSLSVLNAMTGVLGIARGERAPASALSAGEETLGLALLEAHAQLLNDPSSPVLVVYADEPVDPLYGPREEGEESGALSILFDSRATQLLECSRAPRTAPAGARASFGTQIDALVHCLESKDTTRWQAQSANAGGGWQWSLREKAG</sequence>
<dbReference type="OrthoDB" id="9798676at2"/>
<dbReference type="RefSeq" id="WP_087647427.1">
    <property type="nucleotide sequence ID" value="NZ_FCON02000077.1"/>
</dbReference>
<organism evidence="2 3">
    <name type="scientific">Caballeronia choica</name>
    <dbReference type="NCBI Taxonomy" id="326476"/>
    <lineage>
        <taxon>Bacteria</taxon>
        <taxon>Pseudomonadati</taxon>
        <taxon>Pseudomonadota</taxon>
        <taxon>Betaproteobacteria</taxon>
        <taxon>Burkholderiales</taxon>
        <taxon>Burkholderiaceae</taxon>
        <taxon>Caballeronia</taxon>
    </lineage>
</organism>
<dbReference type="InterPro" id="IPR016039">
    <property type="entry name" value="Thiolase-like"/>
</dbReference>
<dbReference type="SUPFAM" id="SSF53901">
    <property type="entry name" value="Thiolase-like"/>
    <property type="match status" value="1"/>
</dbReference>
<reference evidence="2" key="1">
    <citation type="submission" date="2016-01" db="EMBL/GenBank/DDBJ databases">
        <authorList>
            <person name="Peeters C."/>
        </authorList>
    </citation>
    <scope>NUCLEOTIDE SEQUENCE [LARGE SCALE GENOMIC DNA]</scope>
    <source>
        <strain evidence="2">LMG 22940</strain>
    </source>
</reference>
<accession>A0A158KB02</accession>